<dbReference type="EC" id="4.2.1.47" evidence="4 7"/>
<evidence type="ECO:0000313" key="9">
    <source>
        <dbReference type="EMBL" id="OOY34824.1"/>
    </source>
</evidence>
<name>A0A1T2DG92_SOVGS</name>
<comment type="function">
    <text evidence="6 7">Catalyzes the conversion of GDP-D-mannose to GDP-4-dehydro-6-deoxy-D-mannose.</text>
</comment>
<dbReference type="Gene3D" id="3.40.50.720">
    <property type="entry name" value="NAD(P)-binding Rossmann-like Domain"/>
    <property type="match status" value="1"/>
</dbReference>
<dbReference type="RefSeq" id="WP_078453087.1">
    <property type="nucleotide sequence ID" value="NZ_MPNX01000010.1"/>
</dbReference>
<dbReference type="CDD" id="cd05260">
    <property type="entry name" value="GDP_MD_SDR_e"/>
    <property type="match status" value="1"/>
</dbReference>
<dbReference type="HAMAP" id="MF_00955">
    <property type="entry name" value="GDP_Man_dehydratase"/>
    <property type="match status" value="1"/>
</dbReference>
<keyword evidence="5 7" id="KW-0456">Lyase</keyword>
<feature type="domain" description="NAD(P)-binding" evidence="8">
    <location>
        <begin position="5"/>
        <end position="335"/>
    </location>
</feature>
<comment type="catalytic activity">
    <reaction evidence="1 7">
        <text>GDP-alpha-D-mannose = GDP-4-dehydro-alpha-D-rhamnose + H2O</text>
        <dbReference type="Rhea" id="RHEA:23820"/>
        <dbReference type="ChEBI" id="CHEBI:15377"/>
        <dbReference type="ChEBI" id="CHEBI:57527"/>
        <dbReference type="ChEBI" id="CHEBI:57964"/>
        <dbReference type="EC" id="4.2.1.47"/>
    </reaction>
</comment>
<accession>A0A1T2DG92</accession>
<keyword evidence="7" id="KW-0521">NADP</keyword>
<dbReference type="Gene3D" id="3.90.25.10">
    <property type="entry name" value="UDP-galactose 4-epimerase, domain 1"/>
    <property type="match status" value="1"/>
</dbReference>
<dbReference type="InterPro" id="IPR006368">
    <property type="entry name" value="GDP_Man_deHydtase"/>
</dbReference>
<dbReference type="FunFam" id="3.40.50.720:FF:000924">
    <property type="entry name" value="GDP-mannose 4,6 dehydratase"/>
    <property type="match status" value="1"/>
</dbReference>
<dbReference type="GO" id="GO:0042351">
    <property type="term" value="P:'de novo' GDP-L-fucose biosynthetic process"/>
    <property type="evidence" value="ECO:0007669"/>
    <property type="project" value="TreeGrafter"/>
</dbReference>
<evidence type="ECO:0000256" key="4">
    <source>
        <dbReference type="ARBA" id="ARBA00011989"/>
    </source>
</evidence>
<comment type="caution">
    <text evidence="7">Lacks conserved residue(s) required for the propagation of feature annotation.</text>
</comment>
<sequence>MKTALITGVTGQDGAYLSEFLLEKGYEVHGIKRRTSLINTDRIDHLYQDPHEDHLHFFLHHGDMTDSSSLVRIIQQVQPDEIYNLAAQSHVAVSFEEPEYTANSDAIGPLRILEAIRILGLEEKTRFYQASTSELYGKAVEMPQNENTPFHPRSPYAVAKLYAYWITVNYREAYGMYACNGILFNHESPMRGETFVTRKITRALARIKLGLQSCLYLGNLDAKRDWGHARDYIEMQWLMLQQDEPEDFCIATGMQYSVRDFVNFACKELEIAIKWSGSGVNEKGIDSESGEAIIAVDPRYFRPTEVDSLLGDATKAREKLGWTPKITFEEMVKEMVSTDIKEAQREQLCKQIGTELPG</sequence>
<dbReference type="EMBL" id="MPNX01000010">
    <property type="protein sequence ID" value="OOY34824.1"/>
    <property type="molecule type" value="Genomic_DNA"/>
</dbReference>
<dbReference type="Pfam" id="PF16363">
    <property type="entry name" value="GDP_Man_Dehyd"/>
    <property type="match status" value="1"/>
</dbReference>
<evidence type="ECO:0000256" key="2">
    <source>
        <dbReference type="ARBA" id="ARBA00001937"/>
    </source>
</evidence>
<dbReference type="GO" id="GO:0070401">
    <property type="term" value="F:NADP+ binding"/>
    <property type="evidence" value="ECO:0007669"/>
    <property type="project" value="UniProtKB-UniRule"/>
</dbReference>
<evidence type="ECO:0000259" key="8">
    <source>
        <dbReference type="Pfam" id="PF16363"/>
    </source>
</evidence>
<comment type="similarity">
    <text evidence="3 7">Belongs to the NAD(P)-dependent epimerase/dehydratase family. GDP-mannose 4,6-dehydratase subfamily.</text>
</comment>
<evidence type="ECO:0000256" key="7">
    <source>
        <dbReference type="HAMAP-Rule" id="MF_00955"/>
    </source>
</evidence>
<comment type="caution">
    <text evidence="9">The sequence shown here is derived from an EMBL/GenBank/DDBJ whole genome shotgun (WGS) entry which is preliminary data.</text>
</comment>
<organism evidence="9 10">
    <name type="scientific">Solemya velum gill symbiont</name>
    <dbReference type="NCBI Taxonomy" id="2340"/>
    <lineage>
        <taxon>Bacteria</taxon>
        <taxon>Pseudomonadati</taxon>
        <taxon>Pseudomonadota</taxon>
        <taxon>Gammaproteobacteria</taxon>
        <taxon>sulfur-oxidizing symbionts</taxon>
    </lineage>
</organism>
<dbReference type="PANTHER" id="PTHR43715:SF1">
    <property type="entry name" value="GDP-MANNOSE 4,6 DEHYDRATASE"/>
    <property type="match status" value="1"/>
</dbReference>
<evidence type="ECO:0000256" key="6">
    <source>
        <dbReference type="ARBA" id="ARBA00059383"/>
    </source>
</evidence>
<protein>
    <recommendedName>
        <fullName evidence="4 7">GDP-mannose 4,6-dehydratase</fullName>
        <ecNumber evidence="4 7">4.2.1.47</ecNumber>
    </recommendedName>
    <alternativeName>
        <fullName evidence="7">GDP-D-mannose dehydratase</fullName>
    </alternativeName>
</protein>
<dbReference type="NCBIfam" id="TIGR01472">
    <property type="entry name" value="gmd"/>
    <property type="match status" value="1"/>
</dbReference>
<evidence type="ECO:0000313" key="10">
    <source>
        <dbReference type="Proteomes" id="UP000190962"/>
    </source>
</evidence>
<evidence type="ECO:0000256" key="3">
    <source>
        <dbReference type="ARBA" id="ARBA00009263"/>
    </source>
</evidence>
<evidence type="ECO:0000256" key="5">
    <source>
        <dbReference type="ARBA" id="ARBA00023239"/>
    </source>
</evidence>
<dbReference type="PANTHER" id="PTHR43715">
    <property type="entry name" value="GDP-MANNOSE 4,6-DEHYDRATASE"/>
    <property type="match status" value="1"/>
</dbReference>
<dbReference type="InterPro" id="IPR036291">
    <property type="entry name" value="NAD(P)-bd_dom_sf"/>
</dbReference>
<gene>
    <name evidence="7" type="primary">gmd</name>
    <name evidence="9" type="ORF">BOV88_07790</name>
</gene>
<dbReference type="GO" id="GO:0008446">
    <property type="term" value="F:GDP-mannose 4,6-dehydratase activity"/>
    <property type="evidence" value="ECO:0007669"/>
    <property type="project" value="UniProtKB-UniRule"/>
</dbReference>
<comment type="cofactor">
    <cofactor evidence="2 7">
        <name>NADP(+)</name>
        <dbReference type="ChEBI" id="CHEBI:58349"/>
    </cofactor>
</comment>
<reference evidence="9 10" key="1">
    <citation type="submission" date="2016-11" db="EMBL/GenBank/DDBJ databases">
        <title>Mixed transmission modes and dynamic genome evolution in an obligate animal-bacterial symbiosis.</title>
        <authorList>
            <person name="Russell S.L."/>
            <person name="Corbett-Detig R.B."/>
            <person name="Cavanaugh C.M."/>
        </authorList>
    </citation>
    <scope>NUCLEOTIDE SEQUENCE [LARGE SCALE GENOMIC DNA]</scope>
    <source>
        <strain evidence="9">MA-KB16</strain>
    </source>
</reference>
<dbReference type="AlphaFoldDB" id="A0A1T2DG92"/>
<dbReference type="SUPFAM" id="SSF51735">
    <property type="entry name" value="NAD(P)-binding Rossmann-fold domains"/>
    <property type="match status" value="1"/>
</dbReference>
<dbReference type="InterPro" id="IPR016040">
    <property type="entry name" value="NAD(P)-bd_dom"/>
</dbReference>
<evidence type="ECO:0000256" key="1">
    <source>
        <dbReference type="ARBA" id="ARBA00000188"/>
    </source>
</evidence>
<dbReference type="Proteomes" id="UP000190962">
    <property type="component" value="Unassembled WGS sequence"/>
</dbReference>
<proteinExistence type="inferred from homology"/>